<evidence type="ECO:0000256" key="2">
    <source>
        <dbReference type="ARBA" id="ARBA00005695"/>
    </source>
</evidence>
<comment type="similarity">
    <text evidence="2">Belongs to the bacterial solute-binding protein 5 family.</text>
</comment>
<dbReference type="RefSeq" id="WP_380071084.1">
    <property type="nucleotide sequence ID" value="NZ_JBHRTO010000001.1"/>
</dbReference>
<evidence type="ECO:0000313" key="8">
    <source>
        <dbReference type="Proteomes" id="UP001595547"/>
    </source>
</evidence>
<proteinExistence type="inferred from homology"/>
<dbReference type="Gene3D" id="3.10.105.10">
    <property type="entry name" value="Dipeptide-binding Protein, Domain 3"/>
    <property type="match status" value="1"/>
</dbReference>
<dbReference type="PANTHER" id="PTHR30290">
    <property type="entry name" value="PERIPLASMIC BINDING COMPONENT OF ABC TRANSPORTER"/>
    <property type="match status" value="1"/>
</dbReference>
<feature type="signal peptide" evidence="5">
    <location>
        <begin position="1"/>
        <end position="24"/>
    </location>
</feature>
<evidence type="ECO:0000313" key="7">
    <source>
        <dbReference type="EMBL" id="MFC3179437.1"/>
    </source>
</evidence>
<evidence type="ECO:0000256" key="5">
    <source>
        <dbReference type="SAM" id="SignalP"/>
    </source>
</evidence>
<dbReference type="InterPro" id="IPR030678">
    <property type="entry name" value="Peptide/Ni-bd"/>
</dbReference>
<dbReference type="PANTHER" id="PTHR30290:SF10">
    <property type="entry name" value="PERIPLASMIC OLIGOPEPTIDE-BINDING PROTEIN-RELATED"/>
    <property type="match status" value="1"/>
</dbReference>
<dbReference type="CDD" id="cd08504">
    <property type="entry name" value="PBP2_OppA"/>
    <property type="match status" value="1"/>
</dbReference>
<evidence type="ECO:0000256" key="3">
    <source>
        <dbReference type="ARBA" id="ARBA00022448"/>
    </source>
</evidence>
<accession>A0ABV7IYB4</accession>
<protein>
    <submittedName>
        <fullName evidence="7">ABC transporter substrate-binding protein</fullName>
    </submittedName>
</protein>
<name>A0ABV7IYB4_9RHOB</name>
<comment type="subcellular location">
    <subcellularLocation>
        <location evidence="1">Periplasm</location>
    </subcellularLocation>
</comment>
<dbReference type="SUPFAM" id="SSF53850">
    <property type="entry name" value="Periplasmic binding protein-like II"/>
    <property type="match status" value="1"/>
</dbReference>
<dbReference type="InterPro" id="IPR000914">
    <property type="entry name" value="SBP_5_dom"/>
</dbReference>
<reference evidence="8" key="1">
    <citation type="journal article" date="2019" name="Int. J. Syst. Evol. Microbiol.">
        <title>The Global Catalogue of Microorganisms (GCM) 10K type strain sequencing project: providing services to taxonomists for standard genome sequencing and annotation.</title>
        <authorList>
            <consortium name="The Broad Institute Genomics Platform"/>
            <consortium name="The Broad Institute Genome Sequencing Center for Infectious Disease"/>
            <person name="Wu L."/>
            <person name="Ma J."/>
        </authorList>
    </citation>
    <scope>NUCLEOTIDE SEQUENCE [LARGE SCALE GENOMIC DNA]</scope>
    <source>
        <strain evidence="8">KCTC 52039</strain>
    </source>
</reference>
<keyword evidence="8" id="KW-1185">Reference proteome</keyword>
<dbReference type="Gene3D" id="3.90.76.10">
    <property type="entry name" value="Dipeptide-binding Protein, Domain 1"/>
    <property type="match status" value="1"/>
</dbReference>
<dbReference type="EMBL" id="JBHRTO010000001">
    <property type="protein sequence ID" value="MFC3179437.1"/>
    <property type="molecule type" value="Genomic_DNA"/>
</dbReference>
<feature type="chain" id="PRO_5046319947" evidence="5">
    <location>
        <begin position="25"/>
        <end position="534"/>
    </location>
</feature>
<comment type="caution">
    <text evidence="7">The sequence shown here is derived from an EMBL/GenBank/DDBJ whole genome shotgun (WGS) entry which is preliminary data.</text>
</comment>
<sequence>MRHFLKLAGALATATLFATAPMQAQTTVYSAGDTTSGTYMDYMKTVYARAGNPEIIQLPLTSFDNDYVLNAMAAESWAQSDDGLTWTFKLRPGLVWSDGEPLKASDYIFALQRAATTGYDFAWYWGYAGGIENWDAVTKGEKDVSTLGIKAVDDLTIEVKTAAPKPYLPSVVSLWYPVPKHVWDKLGDEYAANVETLVSSGPFIVESWEKSNNKMVLVKNPKYTGPWAPQVDRLEIDPTLGAPEVGLPAFMAGEADFSYLNAGQIPFVEQRFPGQIAKNAVFATSYISFGLDMPPFDNINVRKAFQAAINRDEMTATVLKDLAIPGKSLLPPGYPGYNDVITSQAVFDPEKAKKFMADAGYPDGKGFPEVEIWYRDQGGYNGAISGPMLQYLQAQFKDILGITMNIKILPQKDWMAGMMEKKNNLFLAPYEYDYLDPSNFYGIFYNGGRHDHHLQAYDDLVAKADSAPKWEDREKLYEQAEQVLIDNASFVPLVHPITNAVVSTELKGDATKPNKLGFSPLRQLALYFYTHVSK</sequence>
<dbReference type="InterPro" id="IPR039424">
    <property type="entry name" value="SBP_5"/>
</dbReference>
<dbReference type="Gene3D" id="3.40.190.10">
    <property type="entry name" value="Periplasmic binding protein-like II"/>
    <property type="match status" value="1"/>
</dbReference>
<evidence type="ECO:0000256" key="1">
    <source>
        <dbReference type="ARBA" id="ARBA00004418"/>
    </source>
</evidence>
<feature type="domain" description="Solute-binding protein family 5" evidence="6">
    <location>
        <begin position="73"/>
        <end position="448"/>
    </location>
</feature>
<dbReference type="Proteomes" id="UP001595547">
    <property type="component" value="Unassembled WGS sequence"/>
</dbReference>
<gene>
    <name evidence="7" type="ORF">ACFOGH_00400</name>
</gene>
<dbReference type="Pfam" id="PF00496">
    <property type="entry name" value="SBP_bac_5"/>
    <property type="match status" value="1"/>
</dbReference>
<keyword evidence="3" id="KW-0813">Transport</keyword>
<dbReference type="PIRSF" id="PIRSF002741">
    <property type="entry name" value="MppA"/>
    <property type="match status" value="1"/>
</dbReference>
<keyword evidence="4 5" id="KW-0732">Signal</keyword>
<evidence type="ECO:0000259" key="6">
    <source>
        <dbReference type="Pfam" id="PF00496"/>
    </source>
</evidence>
<organism evidence="7 8">
    <name type="scientific">Cypionkella sinensis</name>
    <dbReference type="NCBI Taxonomy" id="1756043"/>
    <lineage>
        <taxon>Bacteria</taxon>
        <taxon>Pseudomonadati</taxon>
        <taxon>Pseudomonadota</taxon>
        <taxon>Alphaproteobacteria</taxon>
        <taxon>Rhodobacterales</taxon>
        <taxon>Paracoccaceae</taxon>
        <taxon>Cypionkella</taxon>
    </lineage>
</organism>
<evidence type="ECO:0000256" key="4">
    <source>
        <dbReference type="ARBA" id="ARBA00022729"/>
    </source>
</evidence>